<dbReference type="GO" id="GO:0048038">
    <property type="term" value="F:quinone binding"/>
    <property type="evidence" value="ECO:0007669"/>
    <property type="project" value="UniProtKB-KW"/>
</dbReference>
<dbReference type="GO" id="GO:0004458">
    <property type="term" value="F:D-lactate dehydrogenase (cytochrome) activity"/>
    <property type="evidence" value="ECO:0007669"/>
    <property type="project" value="UniProtKB-UniRule"/>
</dbReference>
<dbReference type="EC" id="1.1.5.12" evidence="9"/>
<dbReference type="Gene3D" id="3.30.70.610">
    <property type="entry name" value="D-lactate dehydrogenase, cap domain, subdomain 1"/>
    <property type="match status" value="2"/>
</dbReference>
<feature type="binding site" evidence="9 11">
    <location>
        <position position="153"/>
    </location>
    <ligand>
        <name>FAD</name>
        <dbReference type="ChEBI" id="CHEBI:57692"/>
    </ligand>
</feature>
<dbReference type="InterPro" id="IPR016164">
    <property type="entry name" value="FAD-linked_Oxase-like_C"/>
</dbReference>
<evidence type="ECO:0000256" key="3">
    <source>
        <dbReference type="ARBA" id="ARBA00022519"/>
    </source>
</evidence>
<dbReference type="InterPro" id="IPR016173">
    <property type="entry name" value="D-lactate_DH_C-sub2"/>
</dbReference>
<evidence type="ECO:0000256" key="1">
    <source>
        <dbReference type="ARBA" id="ARBA00001974"/>
    </source>
</evidence>
<dbReference type="PIRSF" id="PIRSF000101">
    <property type="entry name" value="D-lactate_dh"/>
    <property type="match status" value="1"/>
</dbReference>
<dbReference type="Pfam" id="PF01565">
    <property type="entry name" value="FAD_binding_4"/>
    <property type="match status" value="1"/>
</dbReference>
<feature type="domain" description="FAD-binding PCMH-type" evidence="12">
    <location>
        <begin position="52"/>
        <end position="226"/>
    </location>
</feature>
<reference evidence="13 16" key="3">
    <citation type="submission" date="2017-11" db="EMBL/GenBank/DDBJ databases">
        <title>Complete genome sequence of Serratia sp. ATCC 39006 LacA.</title>
        <authorList>
            <person name="Hampton H.G."/>
            <person name="Jackson S.A."/>
            <person name="Jauregui R."/>
            <person name="Poulter G.T.M."/>
            <person name="Salmond G.P.C."/>
            <person name="Fineran P.C."/>
        </authorList>
    </citation>
    <scope>NUCLEOTIDE SEQUENCE [LARGE SCALE GENOMIC DNA]</scope>
    <source>
        <strain evidence="13 16">ATCC 39006</strain>
    </source>
</reference>
<dbReference type="STRING" id="104623.Ser39006_02395"/>
<comment type="subcellular location">
    <subcellularLocation>
        <location evidence="9">Cell inner membrane</location>
        <topology evidence="9">Peripheral membrane protein</topology>
        <orientation evidence="9">Cytoplasmic side</orientation>
    </subcellularLocation>
</comment>
<reference evidence="14 15" key="1">
    <citation type="journal article" date="2013" name="Genome Announc.">
        <title>Draft genome sequence of Serratia sp. strain ATCC 39006, a model bacterium for analysis of the biosynthesis and regulation of prodigiosin, a carbapenem, and gas vesicles.</title>
        <authorList>
            <person name="Fineran P.C."/>
            <person name="Iglesias Cans M.C."/>
            <person name="Ramsay J.P."/>
            <person name="Wilf N.M."/>
            <person name="Cossyleon D."/>
            <person name="McNeil M.B."/>
            <person name="Williamson N.R."/>
            <person name="Monson R.E."/>
            <person name="Becher S.A."/>
            <person name="Stanton J.A."/>
            <person name="Brugger K."/>
            <person name="Brown S.D."/>
            <person name="Salmond G.P."/>
        </authorList>
    </citation>
    <scope>NUCLEOTIDE SEQUENCE [LARGE SCALE GENOMIC DNA]</scope>
    <source>
        <strain evidence="14">ATCC 39006</strain>
        <strain evidence="15">ATCC 39006 / SC 11482</strain>
    </source>
</reference>
<reference evidence="14" key="4">
    <citation type="submission" date="2017-11" db="EMBL/GenBank/DDBJ databases">
        <title>Complete genome sequence of Serratia sp. ATCC 39006.</title>
        <authorList>
            <person name="Hampton H.G."/>
            <person name="Jackson S.A."/>
            <person name="Jauregui R."/>
            <person name="Poulter G.T.M."/>
            <person name="Salmond G.P.C."/>
            <person name="Fineran P.C."/>
        </authorList>
    </citation>
    <scope>NUCLEOTIDE SEQUENCE</scope>
    <source>
        <strain evidence="14">ATCC 39006</strain>
    </source>
</reference>
<dbReference type="InterPro" id="IPR006094">
    <property type="entry name" value="Oxid_FAD_bind_N"/>
</dbReference>
<dbReference type="GO" id="GO:0006089">
    <property type="term" value="P:lactate metabolic process"/>
    <property type="evidence" value="ECO:0007669"/>
    <property type="project" value="UniProtKB-UniRule"/>
</dbReference>
<keyword evidence="6 9" id="KW-0274">FAD</keyword>
<feature type="binding site" evidence="9 11">
    <location>
        <position position="272"/>
    </location>
    <ligand>
        <name>FAD</name>
        <dbReference type="ChEBI" id="CHEBI:57692"/>
    </ligand>
</feature>
<comment type="cofactor">
    <cofactor evidence="1 9 10 11">
        <name>FAD</name>
        <dbReference type="ChEBI" id="CHEBI:57692"/>
    </cofactor>
</comment>
<dbReference type="Pfam" id="PF09330">
    <property type="entry name" value="Lact-deh-memb"/>
    <property type="match status" value="1"/>
</dbReference>
<protein>
    <recommendedName>
        <fullName evidence="9">Quinone-dependent D-lactate dehydrogenase</fullName>
        <ecNumber evidence="9">1.1.5.12</ecNumber>
    </recommendedName>
    <alternativeName>
        <fullName evidence="9">D-lactate dehydrogenase</fullName>
        <shortName evidence="9">D-LDH</shortName>
    </alternativeName>
</protein>
<evidence type="ECO:0000256" key="2">
    <source>
        <dbReference type="ARBA" id="ARBA00022475"/>
    </source>
</evidence>
<dbReference type="PANTHER" id="PTHR43716">
    <property type="entry name" value="D-2-HYDROXYGLUTARATE DEHYDROGENASE, MITOCHONDRIAL"/>
    <property type="match status" value="1"/>
</dbReference>
<keyword evidence="2 9" id="KW-1003">Cell membrane</keyword>
<keyword evidence="15" id="KW-1185">Reference proteome</keyword>
<name>A0A2I5TLG5_SERS3</name>
<keyword evidence="5 9" id="KW-0874">Quinone</keyword>
<dbReference type="FunFam" id="3.30.43.10:FF:000005">
    <property type="entry name" value="Quinone-dependent D-lactate dehydrogenase"/>
    <property type="match status" value="1"/>
</dbReference>
<feature type="binding site" evidence="9 11">
    <location>
        <begin position="94"/>
        <end position="95"/>
    </location>
    <ligand>
        <name>FAD</name>
        <dbReference type="ChEBI" id="CHEBI:57692"/>
    </ligand>
</feature>
<dbReference type="InterPro" id="IPR016169">
    <property type="entry name" value="FAD-bd_PCMH_sub2"/>
</dbReference>
<evidence type="ECO:0000256" key="6">
    <source>
        <dbReference type="ARBA" id="ARBA00022827"/>
    </source>
</evidence>
<organism evidence="14 15">
    <name type="scientific">Serratia sp. (strain ATCC 39006)</name>
    <name type="common">Prodigiosinella confusarubida</name>
    <dbReference type="NCBI Taxonomy" id="104623"/>
    <lineage>
        <taxon>Bacteria</taxon>
        <taxon>Pseudomonadati</taxon>
        <taxon>Pseudomonadota</taxon>
        <taxon>Gammaproteobacteria</taxon>
        <taxon>Enterobacterales</taxon>
        <taxon>Pectobacteriaceae</taxon>
        <taxon>Prodigiosinella</taxon>
    </lineage>
</organism>
<keyword evidence="7 9" id="KW-0560">Oxidoreductase</keyword>
<evidence type="ECO:0000256" key="10">
    <source>
        <dbReference type="PIRNR" id="PIRNR000101"/>
    </source>
</evidence>
<keyword evidence="3 9" id="KW-0997">Cell inner membrane</keyword>
<dbReference type="InterPro" id="IPR015409">
    <property type="entry name" value="Lactate_DH_C"/>
</dbReference>
<dbReference type="GO" id="GO:0055085">
    <property type="term" value="P:transmembrane transport"/>
    <property type="evidence" value="ECO:0007669"/>
    <property type="project" value="InterPro"/>
</dbReference>
<dbReference type="OrthoDB" id="9772552at2"/>
<dbReference type="SUPFAM" id="SSF55103">
    <property type="entry name" value="FAD-linked oxidases, C-terminal domain"/>
    <property type="match status" value="1"/>
</dbReference>
<dbReference type="InterPro" id="IPR016166">
    <property type="entry name" value="FAD-bd_PCMH"/>
</dbReference>
<comment type="catalytic activity">
    <reaction evidence="9 10">
        <text>(R)-lactate + a quinone = a quinol + pyruvate</text>
        <dbReference type="Rhea" id="RHEA:51468"/>
        <dbReference type="ChEBI" id="CHEBI:15361"/>
        <dbReference type="ChEBI" id="CHEBI:16004"/>
        <dbReference type="ChEBI" id="CHEBI:24646"/>
        <dbReference type="ChEBI" id="CHEBI:132124"/>
        <dbReference type="EC" id="1.1.5.12"/>
    </reaction>
</comment>
<evidence type="ECO:0000256" key="7">
    <source>
        <dbReference type="ARBA" id="ARBA00023002"/>
    </source>
</evidence>
<evidence type="ECO:0000313" key="13">
    <source>
        <dbReference type="EMBL" id="AUH01084.1"/>
    </source>
</evidence>
<dbReference type="Proteomes" id="UP000233778">
    <property type="component" value="Chromosome"/>
</dbReference>
<feature type="binding site" evidence="9 11">
    <location>
        <position position="170"/>
    </location>
    <ligand>
        <name>FAD</name>
        <dbReference type="ChEBI" id="CHEBI:57692"/>
    </ligand>
</feature>
<evidence type="ECO:0000313" key="15">
    <source>
        <dbReference type="Proteomes" id="UP000017700"/>
    </source>
</evidence>
<evidence type="ECO:0000313" key="16">
    <source>
        <dbReference type="Proteomes" id="UP000233778"/>
    </source>
</evidence>
<dbReference type="GO" id="GO:0022904">
    <property type="term" value="P:respiratory electron transport chain"/>
    <property type="evidence" value="ECO:0007669"/>
    <property type="project" value="InterPro"/>
</dbReference>
<evidence type="ECO:0000256" key="4">
    <source>
        <dbReference type="ARBA" id="ARBA00022630"/>
    </source>
</evidence>
<dbReference type="KEGG" id="sera:Ser39006_015435"/>
<sequence>MPTLIHTSEVELACEKTTDKQLIETLQHLVGHQYVLTDESATQQYRKGIRFGNGKALAVVRPGSLVEQWNVLTACIKANVIVLSQAANTGLTGGSTPDGDDYDREIVIVSMTRMKKIYLVEDATQVVCLPGSTLNQLEEALRPHGREPHSVIGSSCIGASVFGGVCNNSGGALVHRGPAYTQMSVFARVNESGKLELINHLGIQLGDEPEQILAALDNGTFKPEDIQHNVGEASDHHYAEHVRQIDEETPARFNADPARLYESSGSAGKVMVFAVRLDTFPIEKGAKVFYIGTNSADELTDIRRDILGKFKYLPISGEYLHRDAFNIAEIYGKDTFLMIEWLGTNRLPGLFALKAKCDAIFGKIPFLPANLTDRVMQGLSHLFPSHLPKRMLEFRDQYEHHLLLKVSAAGVDEARAYLQDYFERAGGSFFECTDEEGAKAFLHRFAAAGAANRYRAVHTQEVEDIMALDIALPRNTHQWLETLPKDMEEKLALKLYYGHFLCYVFHQDYIVKKGNDCMAIEHQMWKLLDQRGAEYPAEHNVGHLYHAKPALKAHYENLDPLNCFNPGIGHTSKLSHYRQPEHCDCGHDHRVD</sequence>
<evidence type="ECO:0000256" key="11">
    <source>
        <dbReference type="PIRSR" id="PIRSR000101-1"/>
    </source>
</evidence>
<dbReference type="InterPro" id="IPR016172">
    <property type="entry name" value="D-lactate_DH_C-sub1"/>
</dbReference>
<dbReference type="HAMAP" id="MF_02092">
    <property type="entry name" value="DLDH_Dld"/>
    <property type="match status" value="1"/>
</dbReference>
<evidence type="ECO:0000313" key="14">
    <source>
        <dbReference type="EMBL" id="AUH05405.1"/>
    </source>
</evidence>
<dbReference type="InterPro" id="IPR036318">
    <property type="entry name" value="FAD-bd_PCMH-like_sf"/>
</dbReference>
<evidence type="ECO:0000256" key="5">
    <source>
        <dbReference type="ARBA" id="ARBA00022719"/>
    </source>
</evidence>
<comment type="similarity">
    <text evidence="9">Belongs to the quinone-dependent D-lactate dehydrogenase family.</text>
</comment>
<dbReference type="Gene3D" id="3.30.43.10">
    <property type="entry name" value="Uridine Diphospho-n-acetylenolpyruvylglucosamine Reductase, domain 2"/>
    <property type="match status" value="1"/>
</dbReference>
<dbReference type="AlphaFoldDB" id="A0A2I5TLG5"/>
<reference evidence="14" key="2">
    <citation type="submission" date="2013-09" db="EMBL/GenBank/DDBJ databases">
        <authorList>
            <person name="Wang G."/>
            <person name="Yang Y."/>
            <person name="Su Y."/>
        </authorList>
    </citation>
    <scope>NUCLEOTIDE SEQUENCE</scope>
    <source>
        <strain evidence="14">ATCC 39006</strain>
    </source>
</reference>
<dbReference type="EMBL" id="CP025085">
    <property type="protein sequence ID" value="AUH01084.1"/>
    <property type="molecule type" value="Genomic_DNA"/>
</dbReference>
<accession>A0A2I5TLG5</accession>
<dbReference type="Gene3D" id="3.30.1370.20">
    <property type="entry name" value="D-lactate dehydrogenase, cap domain, subdomain 2"/>
    <property type="match status" value="1"/>
</dbReference>
<dbReference type="GO" id="GO:0071949">
    <property type="term" value="F:FAD binding"/>
    <property type="evidence" value="ECO:0007669"/>
    <property type="project" value="InterPro"/>
</dbReference>
<keyword evidence="8 9" id="KW-0472">Membrane</keyword>
<evidence type="ECO:0000256" key="8">
    <source>
        <dbReference type="ARBA" id="ARBA00023136"/>
    </source>
</evidence>
<dbReference type="SUPFAM" id="SSF56176">
    <property type="entry name" value="FAD-binding/transporter-associated domain-like"/>
    <property type="match status" value="1"/>
</dbReference>
<dbReference type="PANTHER" id="PTHR43716:SF1">
    <property type="entry name" value="D-2-HYDROXYGLUTARATE DEHYDROGENASE, MITOCHONDRIAL"/>
    <property type="match status" value="1"/>
</dbReference>
<evidence type="ECO:0000256" key="9">
    <source>
        <dbReference type="HAMAP-Rule" id="MF_02092"/>
    </source>
</evidence>
<dbReference type="Proteomes" id="UP000017700">
    <property type="component" value="Chromosome"/>
</dbReference>
<dbReference type="NCBIfam" id="NF008387">
    <property type="entry name" value="PRK11183.1"/>
    <property type="match status" value="1"/>
</dbReference>
<keyword evidence="4 9" id="KW-0285">Flavoprotein</keyword>
<comment type="function">
    <text evidence="9 10">Catalyzes the oxidation of D-lactate to pyruvate.</text>
</comment>
<evidence type="ECO:0000259" key="12">
    <source>
        <dbReference type="PROSITE" id="PS51387"/>
    </source>
</evidence>
<dbReference type="InterPro" id="IPR012256">
    <property type="entry name" value="D_lactate_DH"/>
</dbReference>
<proteinExistence type="inferred from homology"/>
<feature type="binding site" evidence="9 11">
    <location>
        <position position="160"/>
    </location>
    <ligand>
        <name>FAD</name>
        <dbReference type="ChEBI" id="CHEBI:57692"/>
    </ligand>
</feature>
<dbReference type="InterPro" id="IPR016167">
    <property type="entry name" value="FAD-bd_PCMH_sub1"/>
</dbReference>
<gene>
    <name evidence="9" type="primary">dld</name>
    <name evidence="13" type="ORF">CWC46_15430</name>
    <name evidence="14" type="ORF">Ser39006_015435</name>
</gene>
<dbReference type="KEGG" id="serq:CWC46_15430"/>
<feature type="binding site" evidence="11">
    <location>
        <position position="267"/>
    </location>
    <ligand>
        <name>FAD</name>
        <dbReference type="ChEBI" id="CHEBI:57692"/>
    </ligand>
</feature>
<dbReference type="EMBL" id="CP025084">
    <property type="protein sequence ID" value="AUH05405.1"/>
    <property type="molecule type" value="Genomic_DNA"/>
</dbReference>
<feature type="binding site" evidence="9 11">
    <location>
        <begin position="86"/>
        <end position="90"/>
    </location>
    <ligand>
        <name>FAD</name>
        <dbReference type="ChEBI" id="CHEBI:57692"/>
    </ligand>
</feature>
<dbReference type="PROSITE" id="PS51387">
    <property type="entry name" value="FAD_PCMH"/>
    <property type="match status" value="1"/>
</dbReference>
<dbReference type="Gene3D" id="3.30.465.10">
    <property type="match status" value="1"/>
</dbReference>
<dbReference type="GO" id="GO:0031234">
    <property type="term" value="C:extrinsic component of cytoplasmic side of plasma membrane"/>
    <property type="evidence" value="ECO:0007669"/>
    <property type="project" value="UniProtKB-UniRule"/>
</dbReference>
<dbReference type="GO" id="GO:0102029">
    <property type="term" value="F:D-lactate dehydrogenase (quinone) activity"/>
    <property type="evidence" value="ECO:0007669"/>
    <property type="project" value="UniProtKB-EC"/>
</dbReference>
<dbReference type="InterPro" id="IPR051264">
    <property type="entry name" value="FAD-oxidored/transferase_4"/>
</dbReference>
<dbReference type="RefSeq" id="WP_021015660.1">
    <property type="nucleotide sequence ID" value="NZ_CP025084.1"/>
</dbReference>